<evidence type="ECO:0000313" key="2">
    <source>
        <dbReference type="Proteomes" id="UP000293331"/>
    </source>
</evidence>
<accession>A0A4Q5LPE2</accession>
<name>A0A4Q5LPE2_9SPHI</name>
<evidence type="ECO:0000313" key="1">
    <source>
        <dbReference type="EMBL" id="RYU91243.1"/>
    </source>
</evidence>
<proteinExistence type="predicted"/>
<dbReference type="EMBL" id="SEWG01000002">
    <property type="protein sequence ID" value="RYU91243.1"/>
    <property type="molecule type" value="Genomic_DNA"/>
</dbReference>
<dbReference type="AlphaFoldDB" id="A0A4Q5LPE2"/>
<reference evidence="1 2" key="1">
    <citation type="submission" date="2019-02" db="EMBL/GenBank/DDBJ databases">
        <title>Bacterial novel species Mucilaginibacter sp. 17JY9-4 isolated from soil.</title>
        <authorList>
            <person name="Jung H.-Y."/>
        </authorList>
    </citation>
    <scope>NUCLEOTIDE SEQUENCE [LARGE SCALE GENOMIC DNA]</scope>
    <source>
        <strain evidence="1 2">17JY9-4</strain>
    </source>
</reference>
<protein>
    <submittedName>
        <fullName evidence="1">Uncharacterized protein</fullName>
    </submittedName>
</protein>
<gene>
    <name evidence="1" type="ORF">EWM62_04695</name>
</gene>
<dbReference type="Proteomes" id="UP000293331">
    <property type="component" value="Unassembled WGS sequence"/>
</dbReference>
<organism evidence="1 2">
    <name type="scientific">Mucilaginibacter terrigena</name>
    <dbReference type="NCBI Taxonomy" id="2492395"/>
    <lineage>
        <taxon>Bacteria</taxon>
        <taxon>Pseudomonadati</taxon>
        <taxon>Bacteroidota</taxon>
        <taxon>Sphingobacteriia</taxon>
        <taxon>Sphingobacteriales</taxon>
        <taxon>Sphingobacteriaceae</taxon>
        <taxon>Mucilaginibacter</taxon>
    </lineage>
</organism>
<comment type="caution">
    <text evidence="1">The sequence shown here is derived from an EMBL/GenBank/DDBJ whole genome shotgun (WGS) entry which is preliminary data.</text>
</comment>
<keyword evidence="2" id="KW-1185">Reference proteome</keyword>
<dbReference type="RefSeq" id="WP_129875503.1">
    <property type="nucleotide sequence ID" value="NZ_SEWG01000002.1"/>
</dbReference>
<dbReference type="OrthoDB" id="799172at2"/>
<sequence>MKTITIEGNPASLTAIMVPREAEYHDHETIRIDSSDDYASVEKTIFRVVDGGEDKWELQFE</sequence>